<comment type="caution">
    <text evidence="1">The sequence shown here is derived from an EMBL/GenBank/DDBJ whole genome shotgun (WGS) entry which is preliminary data.</text>
</comment>
<keyword evidence="2" id="KW-1185">Reference proteome</keyword>
<evidence type="ECO:0000313" key="1">
    <source>
        <dbReference type="EMBL" id="KAJ0007229.1"/>
    </source>
</evidence>
<sequence>MASLDSPNPSFAIRDHDTTHSKFLRSLSSKEQPSFSRFSFTPPRFTSPSLHTSPVSSPLHSFHPAAGGGGRAWKPPTVACSESNVVRIWKVPEFTECGQLKTKACMVVALEVSHDRVYAAYGDGKIRVWRRTWDKGLKHVRLATVPKSTGSVRSYITGRDKTVKHMGPISSLAINVSDDILYSASLDKTVKVWRIRDFKCIETIQAHPEPVNAIIVTDDGVLYTASDDATIRTMAYSMVAALMAIYITGTRAGSQGKKGEDDCTICTGSLDGVLKMWRVTRKKNASGYDFLLRIILSAYHVFTGEVPDRDGDLD</sequence>
<gene>
    <name evidence="1" type="ORF">Pint_29714</name>
</gene>
<protein>
    <submittedName>
        <fullName evidence="1">Uncharacterized protein</fullName>
    </submittedName>
</protein>
<dbReference type="EMBL" id="CM047750">
    <property type="protein sequence ID" value="KAJ0007229.1"/>
    <property type="molecule type" value="Genomic_DNA"/>
</dbReference>
<reference evidence="2" key="1">
    <citation type="journal article" date="2023" name="G3 (Bethesda)">
        <title>Genome assembly and association tests identify interacting loci associated with vigor, precocity, and sex in interspecific pistachio rootstocks.</title>
        <authorList>
            <person name="Palmer W."/>
            <person name="Jacygrad E."/>
            <person name="Sagayaradj S."/>
            <person name="Cavanaugh K."/>
            <person name="Han R."/>
            <person name="Bertier L."/>
            <person name="Beede B."/>
            <person name="Kafkas S."/>
            <person name="Golino D."/>
            <person name="Preece J."/>
            <person name="Michelmore R."/>
        </authorList>
    </citation>
    <scope>NUCLEOTIDE SEQUENCE [LARGE SCALE GENOMIC DNA]</scope>
</reference>
<accession>A0ACC0X1S4</accession>
<organism evidence="1 2">
    <name type="scientific">Pistacia integerrima</name>
    <dbReference type="NCBI Taxonomy" id="434235"/>
    <lineage>
        <taxon>Eukaryota</taxon>
        <taxon>Viridiplantae</taxon>
        <taxon>Streptophyta</taxon>
        <taxon>Embryophyta</taxon>
        <taxon>Tracheophyta</taxon>
        <taxon>Spermatophyta</taxon>
        <taxon>Magnoliopsida</taxon>
        <taxon>eudicotyledons</taxon>
        <taxon>Gunneridae</taxon>
        <taxon>Pentapetalae</taxon>
        <taxon>rosids</taxon>
        <taxon>malvids</taxon>
        <taxon>Sapindales</taxon>
        <taxon>Anacardiaceae</taxon>
        <taxon>Pistacia</taxon>
    </lineage>
</organism>
<name>A0ACC0X1S4_9ROSI</name>
<dbReference type="Proteomes" id="UP001163603">
    <property type="component" value="Chromosome 15"/>
</dbReference>
<proteinExistence type="predicted"/>
<evidence type="ECO:0000313" key="2">
    <source>
        <dbReference type="Proteomes" id="UP001163603"/>
    </source>
</evidence>